<dbReference type="AlphaFoldDB" id="A0A218Z727"/>
<comment type="caution">
    <text evidence="3">The sequence shown here is derived from an EMBL/GenBank/DDBJ whole genome shotgun (WGS) entry which is preliminary data.</text>
</comment>
<dbReference type="STRING" id="503106.A0A218Z727"/>
<evidence type="ECO:0000259" key="2">
    <source>
        <dbReference type="Pfam" id="PF07976"/>
    </source>
</evidence>
<dbReference type="Gene3D" id="3.40.30.20">
    <property type="match status" value="1"/>
</dbReference>
<gene>
    <name evidence="3" type="ORF">B2J93_7532</name>
</gene>
<dbReference type="InterPro" id="IPR036249">
    <property type="entry name" value="Thioredoxin-like_sf"/>
</dbReference>
<evidence type="ECO:0000313" key="3">
    <source>
        <dbReference type="EMBL" id="OWP03514.1"/>
    </source>
</evidence>
<dbReference type="Pfam" id="PF07976">
    <property type="entry name" value="Phe_hydrox_dim"/>
    <property type="match status" value="1"/>
</dbReference>
<accession>A0A218Z727</accession>
<dbReference type="GO" id="GO:0004497">
    <property type="term" value="F:monooxygenase activity"/>
    <property type="evidence" value="ECO:0007669"/>
    <property type="project" value="UniProtKB-KW"/>
</dbReference>
<reference evidence="3 4" key="1">
    <citation type="submission" date="2017-04" db="EMBL/GenBank/DDBJ databases">
        <title>Draft genome sequence of Marssonina coronaria NL1: causal agent of apple blotch.</title>
        <authorList>
            <person name="Cheng Q."/>
        </authorList>
    </citation>
    <scope>NUCLEOTIDE SEQUENCE [LARGE SCALE GENOMIC DNA]</scope>
    <source>
        <strain evidence="3 4">NL1</strain>
    </source>
</reference>
<sequence>MRWVKGNMFASRLALDYGRNVVVAKEGDAQEQGDYSDVGIEKERGVVGKHARSWHFQQTPKSDGRWRIMAFAENFSDAKQVERANNLGKILDSPGSFIKRFTPAGKEIDSLFDILTIHYAKRAEAELHTFPGIFPSL</sequence>
<dbReference type="Proteomes" id="UP000242519">
    <property type="component" value="Unassembled WGS sequence"/>
</dbReference>
<evidence type="ECO:0000313" key="4">
    <source>
        <dbReference type="Proteomes" id="UP000242519"/>
    </source>
</evidence>
<protein>
    <submittedName>
        <fullName evidence="3">FAD monooxygenase</fullName>
    </submittedName>
</protein>
<feature type="domain" description="Phenol hydroxylase-like C-terminal dimerisation" evidence="2">
    <location>
        <begin position="16"/>
        <end position="134"/>
    </location>
</feature>
<keyword evidence="4" id="KW-1185">Reference proteome</keyword>
<dbReference type="EMBL" id="MZNU01000176">
    <property type="protein sequence ID" value="OWP03514.1"/>
    <property type="molecule type" value="Genomic_DNA"/>
</dbReference>
<dbReference type="OrthoDB" id="1716816at2759"/>
<keyword evidence="1" id="KW-0560">Oxidoreductase</keyword>
<dbReference type="InterPro" id="IPR038220">
    <property type="entry name" value="PHOX_C_sf"/>
</dbReference>
<dbReference type="InParanoid" id="A0A218Z727"/>
<evidence type="ECO:0000256" key="1">
    <source>
        <dbReference type="ARBA" id="ARBA00023002"/>
    </source>
</evidence>
<name>A0A218Z727_9HELO</name>
<proteinExistence type="predicted"/>
<organism evidence="3 4">
    <name type="scientific">Diplocarpon coronariae</name>
    <dbReference type="NCBI Taxonomy" id="2795749"/>
    <lineage>
        <taxon>Eukaryota</taxon>
        <taxon>Fungi</taxon>
        <taxon>Dikarya</taxon>
        <taxon>Ascomycota</taxon>
        <taxon>Pezizomycotina</taxon>
        <taxon>Leotiomycetes</taxon>
        <taxon>Helotiales</taxon>
        <taxon>Drepanopezizaceae</taxon>
        <taxon>Diplocarpon</taxon>
    </lineage>
</organism>
<dbReference type="InterPro" id="IPR012941">
    <property type="entry name" value="Phe_hydrox_C_dim_dom"/>
</dbReference>
<dbReference type="SUPFAM" id="SSF52833">
    <property type="entry name" value="Thioredoxin-like"/>
    <property type="match status" value="1"/>
</dbReference>
<keyword evidence="3" id="KW-0503">Monooxygenase</keyword>